<protein>
    <submittedName>
        <fullName evidence="1">Uncharacterized protein</fullName>
    </submittedName>
</protein>
<gene>
    <name evidence="1" type="ORF">L3X38_005233</name>
</gene>
<keyword evidence="2" id="KW-1185">Reference proteome</keyword>
<reference evidence="1 2" key="1">
    <citation type="journal article" date="2022" name="G3 (Bethesda)">
        <title>Whole-genome sequence and methylome profiling of the almond [Prunus dulcis (Mill.) D.A. Webb] cultivar 'Nonpareil'.</title>
        <authorList>
            <person name="D'Amico-Willman K.M."/>
            <person name="Ouma W.Z."/>
            <person name="Meulia T."/>
            <person name="Sideli G.M."/>
            <person name="Gradziel T.M."/>
            <person name="Fresnedo-Ramirez J."/>
        </authorList>
    </citation>
    <scope>NUCLEOTIDE SEQUENCE [LARGE SCALE GENOMIC DNA]</scope>
    <source>
        <strain evidence="1">Clone GOH B32 T37-40</strain>
    </source>
</reference>
<dbReference type="EMBL" id="JAJFAZ020000001">
    <property type="protein sequence ID" value="KAI5352342.1"/>
    <property type="molecule type" value="Genomic_DNA"/>
</dbReference>
<organism evidence="1 2">
    <name type="scientific">Prunus dulcis</name>
    <name type="common">Almond</name>
    <name type="synonym">Amygdalus dulcis</name>
    <dbReference type="NCBI Taxonomy" id="3755"/>
    <lineage>
        <taxon>Eukaryota</taxon>
        <taxon>Viridiplantae</taxon>
        <taxon>Streptophyta</taxon>
        <taxon>Embryophyta</taxon>
        <taxon>Tracheophyta</taxon>
        <taxon>Spermatophyta</taxon>
        <taxon>Magnoliopsida</taxon>
        <taxon>eudicotyledons</taxon>
        <taxon>Gunneridae</taxon>
        <taxon>Pentapetalae</taxon>
        <taxon>rosids</taxon>
        <taxon>fabids</taxon>
        <taxon>Rosales</taxon>
        <taxon>Rosaceae</taxon>
        <taxon>Amygdaloideae</taxon>
        <taxon>Amygdaleae</taxon>
        <taxon>Prunus</taxon>
    </lineage>
</organism>
<accession>A0AAD4ZQA2</accession>
<dbReference type="AlphaFoldDB" id="A0AAD4ZQA2"/>
<comment type="caution">
    <text evidence="1">The sequence shown here is derived from an EMBL/GenBank/DDBJ whole genome shotgun (WGS) entry which is preliminary data.</text>
</comment>
<proteinExistence type="predicted"/>
<evidence type="ECO:0000313" key="1">
    <source>
        <dbReference type="EMBL" id="KAI5352342.1"/>
    </source>
</evidence>
<dbReference type="Proteomes" id="UP001054821">
    <property type="component" value="Chromosome 1"/>
</dbReference>
<name>A0AAD4ZQA2_PRUDU</name>
<sequence length="78" mass="8780">MALPLTTTVLPSITWTHLLWSSTHGSFMAFGSGSTRSLLGSHWLQSHANFEVKRVGARAIPRWVTHWEVAREFSETKS</sequence>
<evidence type="ECO:0000313" key="2">
    <source>
        <dbReference type="Proteomes" id="UP001054821"/>
    </source>
</evidence>